<dbReference type="PROSITE" id="PS51078">
    <property type="entry name" value="ICLR_ED"/>
    <property type="match status" value="1"/>
</dbReference>
<dbReference type="GO" id="GO:0003700">
    <property type="term" value="F:DNA-binding transcription factor activity"/>
    <property type="evidence" value="ECO:0007669"/>
    <property type="project" value="TreeGrafter"/>
</dbReference>
<dbReference type="PROSITE" id="PS51077">
    <property type="entry name" value="HTH_ICLR"/>
    <property type="match status" value="1"/>
</dbReference>
<evidence type="ECO:0000256" key="3">
    <source>
        <dbReference type="ARBA" id="ARBA00023163"/>
    </source>
</evidence>
<dbReference type="InterPro" id="IPR014757">
    <property type="entry name" value="Tscrpt_reg_IclR_C"/>
</dbReference>
<dbReference type="Pfam" id="PF09339">
    <property type="entry name" value="HTH_IclR"/>
    <property type="match status" value="1"/>
</dbReference>
<keyword evidence="3" id="KW-0804">Transcription</keyword>
<dbReference type="RefSeq" id="WP_197309575.1">
    <property type="nucleotide sequence ID" value="NZ_JADZLT010000037.1"/>
</dbReference>
<evidence type="ECO:0000313" key="6">
    <source>
        <dbReference type="EMBL" id="MBH0236471.1"/>
    </source>
</evidence>
<dbReference type="Gene3D" id="3.30.450.40">
    <property type="match status" value="1"/>
</dbReference>
<dbReference type="GO" id="GO:0003677">
    <property type="term" value="F:DNA binding"/>
    <property type="evidence" value="ECO:0007669"/>
    <property type="project" value="UniProtKB-KW"/>
</dbReference>
<dbReference type="AlphaFoldDB" id="A0A931MY92"/>
<sequence length="261" mass="26714">MTAAIDRMLGVLDLLSQHPDGLSVQRVAAHIDAPPSATHRLLNDLVRADYVCQHPGTGTYALTIRLAALGLGWLGRTGVTDVAQPVLDRLAAAAGELVRLSVADGDRLVWVAFAQGATAGLRYDPAREQGADASLAYSASGRAWAATLDDDRALALVAKQGLAPPDGAAEGSRLGMDEVLALLARTRDLGHAEAVDCFLAGMAAIAVPLPADGPAPGSLSIAGPAARLTEARRAALLPALHAAAADLAGMIPASGFFRGRS</sequence>
<dbReference type="SUPFAM" id="SSF55781">
    <property type="entry name" value="GAF domain-like"/>
    <property type="match status" value="1"/>
</dbReference>
<dbReference type="SMART" id="SM00346">
    <property type="entry name" value="HTH_ICLR"/>
    <property type="match status" value="1"/>
</dbReference>
<dbReference type="Pfam" id="PF01614">
    <property type="entry name" value="IclR_C"/>
    <property type="match status" value="1"/>
</dbReference>
<keyword evidence="2" id="KW-0238">DNA-binding</keyword>
<protein>
    <submittedName>
        <fullName evidence="6">IclR family transcriptional regulator</fullName>
    </submittedName>
</protein>
<dbReference type="InterPro" id="IPR005471">
    <property type="entry name" value="Tscrpt_reg_IclR_N"/>
</dbReference>
<name>A0A931MY92_9HYPH</name>
<evidence type="ECO:0000313" key="7">
    <source>
        <dbReference type="Proteomes" id="UP000631694"/>
    </source>
</evidence>
<dbReference type="SUPFAM" id="SSF46785">
    <property type="entry name" value="Winged helix' DNA-binding domain"/>
    <property type="match status" value="1"/>
</dbReference>
<gene>
    <name evidence="6" type="ORF">I5731_01430</name>
</gene>
<dbReference type="EMBL" id="JADZLT010000037">
    <property type="protein sequence ID" value="MBH0236471.1"/>
    <property type="molecule type" value="Genomic_DNA"/>
</dbReference>
<dbReference type="Gene3D" id="1.10.10.10">
    <property type="entry name" value="Winged helix-like DNA-binding domain superfamily/Winged helix DNA-binding domain"/>
    <property type="match status" value="1"/>
</dbReference>
<dbReference type="GO" id="GO:0045892">
    <property type="term" value="P:negative regulation of DNA-templated transcription"/>
    <property type="evidence" value="ECO:0007669"/>
    <property type="project" value="TreeGrafter"/>
</dbReference>
<evidence type="ECO:0000259" key="4">
    <source>
        <dbReference type="PROSITE" id="PS51077"/>
    </source>
</evidence>
<evidence type="ECO:0000256" key="1">
    <source>
        <dbReference type="ARBA" id="ARBA00023015"/>
    </source>
</evidence>
<keyword evidence="1" id="KW-0805">Transcription regulation</keyword>
<feature type="domain" description="IclR-ED" evidence="5">
    <location>
        <begin position="65"/>
        <end position="253"/>
    </location>
</feature>
<proteinExistence type="predicted"/>
<evidence type="ECO:0000259" key="5">
    <source>
        <dbReference type="PROSITE" id="PS51078"/>
    </source>
</evidence>
<dbReference type="InterPro" id="IPR036390">
    <property type="entry name" value="WH_DNA-bd_sf"/>
</dbReference>
<dbReference type="InterPro" id="IPR050707">
    <property type="entry name" value="HTH_MetabolicPath_Reg"/>
</dbReference>
<evidence type="ECO:0000256" key="2">
    <source>
        <dbReference type="ARBA" id="ARBA00023125"/>
    </source>
</evidence>
<reference evidence="6" key="1">
    <citation type="submission" date="2020-12" db="EMBL/GenBank/DDBJ databases">
        <title>Methylobrevis albus sp. nov., isolated from fresh water lack sediment.</title>
        <authorList>
            <person name="Zou Q."/>
        </authorList>
    </citation>
    <scope>NUCLEOTIDE SEQUENCE</scope>
    <source>
        <strain evidence="6">L22</strain>
    </source>
</reference>
<dbReference type="InterPro" id="IPR029016">
    <property type="entry name" value="GAF-like_dom_sf"/>
</dbReference>
<dbReference type="PANTHER" id="PTHR30136">
    <property type="entry name" value="HELIX-TURN-HELIX TRANSCRIPTIONAL REGULATOR, ICLR FAMILY"/>
    <property type="match status" value="1"/>
</dbReference>
<accession>A0A931MY92</accession>
<organism evidence="6 7">
    <name type="scientific">Methylobrevis albus</name>
    <dbReference type="NCBI Taxonomy" id="2793297"/>
    <lineage>
        <taxon>Bacteria</taxon>
        <taxon>Pseudomonadati</taxon>
        <taxon>Pseudomonadota</taxon>
        <taxon>Alphaproteobacteria</taxon>
        <taxon>Hyphomicrobiales</taxon>
        <taxon>Pleomorphomonadaceae</taxon>
        <taxon>Methylobrevis</taxon>
    </lineage>
</organism>
<feature type="domain" description="HTH iclR-type" evidence="4">
    <location>
        <begin position="2"/>
        <end position="64"/>
    </location>
</feature>
<dbReference type="InterPro" id="IPR036388">
    <property type="entry name" value="WH-like_DNA-bd_sf"/>
</dbReference>
<comment type="caution">
    <text evidence="6">The sequence shown here is derived from an EMBL/GenBank/DDBJ whole genome shotgun (WGS) entry which is preliminary data.</text>
</comment>
<keyword evidence="7" id="KW-1185">Reference proteome</keyword>
<dbReference type="PANTHER" id="PTHR30136:SF35">
    <property type="entry name" value="HTH-TYPE TRANSCRIPTIONAL REGULATOR RV1719"/>
    <property type="match status" value="1"/>
</dbReference>
<dbReference type="Proteomes" id="UP000631694">
    <property type="component" value="Unassembled WGS sequence"/>
</dbReference>